<dbReference type="InterPro" id="IPR013154">
    <property type="entry name" value="ADH-like_N"/>
</dbReference>
<dbReference type="InterPro" id="IPR020843">
    <property type="entry name" value="ER"/>
</dbReference>
<reference evidence="2 3" key="1">
    <citation type="submission" date="2018-03" db="EMBL/GenBank/DDBJ databases">
        <title>Bacillus urumqiensis sp. nov., a moderately haloalkaliphilic bacterium isolated from a salt lake.</title>
        <authorList>
            <person name="Zhao B."/>
            <person name="Liao Z."/>
        </authorList>
    </citation>
    <scope>NUCLEOTIDE SEQUENCE [LARGE SCALE GENOMIC DNA]</scope>
    <source>
        <strain evidence="2 3">BZ-SZ-XJ18</strain>
    </source>
</reference>
<dbReference type="EMBL" id="PVNS01000012">
    <property type="protein sequence ID" value="PRO64806.1"/>
    <property type="molecule type" value="Genomic_DNA"/>
</dbReference>
<dbReference type="OrthoDB" id="9787435at2"/>
<dbReference type="InterPro" id="IPR011032">
    <property type="entry name" value="GroES-like_sf"/>
</dbReference>
<dbReference type="SMART" id="SM00829">
    <property type="entry name" value="PKS_ER"/>
    <property type="match status" value="1"/>
</dbReference>
<accession>A0A2P6MEU2</accession>
<proteinExistence type="predicted"/>
<dbReference type="PANTHER" id="PTHR45033:SF3">
    <property type="entry name" value="DEHYDROGENASE, PUTATIVE (AFU_ORTHOLOGUE AFUA_2G13270)-RELATED"/>
    <property type="match status" value="1"/>
</dbReference>
<dbReference type="Proteomes" id="UP000243650">
    <property type="component" value="Unassembled WGS sequence"/>
</dbReference>
<evidence type="ECO:0000313" key="2">
    <source>
        <dbReference type="EMBL" id="PRO64806.1"/>
    </source>
</evidence>
<comment type="caution">
    <text evidence="2">The sequence shown here is derived from an EMBL/GenBank/DDBJ whole genome shotgun (WGS) entry which is preliminary data.</text>
</comment>
<keyword evidence="3" id="KW-1185">Reference proteome</keyword>
<dbReference type="SUPFAM" id="SSF51735">
    <property type="entry name" value="NAD(P)-binding Rossmann-fold domains"/>
    <property type="match status" value="1"/>
</dbReference>
<dbReference type="PANTHER" id="PTHR45033">
    <property type="match status" value="1"/>
</dbReference>
<dbReference type="InterPro" id="IPR036291">
    <property type="entry name" value="NAD(P)-bd_dom_sf"/>
</dbReference>
<sequence length="334" mass="35940">MRAFIHEGKAGLDGTRMDDMNIQPPKPDEVQIKVVTAGLNHRDLFVLHRHSPEDPPLVPGSDCAGILSACGSSVEGLEPGMEVIVNPGLGWPEESAAPPEGFEILGFPRNGTFAEYVNVPASCVEPKPPHLSWEEAGVLSLSALTGYRALMTRARIQPGQTILLPGAGSGAVTMMLLFAKKTGCRVIVTSRSEEKRNKALELGADAALDSDGDWNEQLNGEKVDAAVDTVGAATFQKTLDQVKKGGTLVLFGASAGDEVTFNLREFFYGQYNLLGSTMGSHEEFRQMLSFISKNNIHPVVSSVFPLQRAEEALSYLDQGNQFGKVVLRASEEPS</sequence>
<feature type="domain" description="Enoyl reductase (ER)" evidence="1">
    <location>
        <begin position="10"/>
        <end position="327"/>
    </location>
</feature>
<protein>
    <submittedName>
        <fullName evidence="2">Alcohol dehydrogenase</fullName>
    </submittedName>
</protein>
<dbReference type="AlphaFoldDB" id="A0A2P6MEU2"/>
<dbReference type="GO" id="GO:0016491">
    <property type="term" value="F:oxidoreductase activity"/>
    <property type="evidence" value="ECO:0007669"/>
    <property type="project" value="InterPro"/>
</dbReference>
<dbReference type="Pfam" id="PF08240">
    <property type="entry name" value="ADH_N"/>
    <property type="match status" value="1"/>
</dbReference>
<organism evidence="2 3">
    <name type="scientific">Alkalicoccus urumqiensis</name>
    <name type="common">Bacillus urumqiensis</name>
    <dbReference type="NCBI Taxonomy" id="1548213"/>
    <lineage>
        <taxon>Bacteria</taxon>
        <taxon>Bacillati</taxon>
        <taxon>Bacillota</taxon>
        <taxon>Bacilli</taxon>
        <taxon>Bacillales</taxon>
        <taxon>Bacillaceae</taxon>
        <taxon>Alkalicoccus</taxon>
    </lineage>
</organism>
<dbReference type="Gene3D" id="3.90.180.10">
    <property type="entry name" value="Medium-chain alcohol dehydrogenases, catalytic domain"/>
    <property type="match status" value="1"/>
</dbReference>
<evidence type="ECO:0000259" key="1">
    <source>
        <dbReference type="SMART" id="SM00829"/>
    </source>
</evidence>
<dbReference type="SUPFAM" id="SSF50129">
    <property type="entry name" value="GroES-like"/>
    <property type="match status" value="1"/>
</dbReference>
<evidence type="ECO:0000313" key="3">
    <source>
        <dbReference type="Proteomes" id="UP000243650"/>
    </source>
</evidence>
<dbReference type="Gene3D" id="3.40.50.720">
    <property type="entry name" value="NAD(P)-binding Rossmann-like Domain"/>
    <property type="match status" value="1"/>
</dbReference>
<gene>
    <name evidence="2" type="ORF">C6I21_12920</name>
</gene>
<dbReference type="InterPro" id="IPR052711">
    <property type="entry name" value="Zinc_ADH-like"/>
</dbReference>
<name>A0A2P6MEU2_ALKUR</name>
<dbReference type="RefSeq" id="WP_105959901.1">
    <property type="nucleotide sequence ID" value="NZ_PVNS01000012.1"/>
</dbReference>
<dbReference type="Pfam" id="PF00107">
    <property type="entry name" value="ADH_zinc_N"/>
    <property type="match status" value="1"/>
</dbReference>
<dbReference type="InterPro" id="IPR013149">
    <property type="entry name" value="ADH-like_C"/>
</dbReference>